<dbReference type="HOGENOM" id="CLU_185212_0_0_5"/>
<proteinExistence type="predicted"/>
<name>B8ITN2_METNO</name>
<keyword evidence="3" id="KW-1185">Reference proteome</keyword>
<reference evidence="2 3" key="1">
    <citation type="submission" date="2009-01" db="EMBL/GenBank/DDBJ databases">
        <title>Complete sequence of chromosome of Methylobacterium nodulans ORS 2060.</title>
        <authorList>
            <consortium name="US DOE Joint Genome Institute"/>
            <person name="Lucas S."/>
            <person name="Copeland A."/>
            <person name="Lapidus A."/>
            <person name="Glavina del Rio T."/>
            <person name="Dalin E."/>
            <person name="Tice H."/>
            <person name="Bruce D."/>
            <person name="Goodwin L."/>
            <person name="Pitluck S."/>
            <person name="Sims D."/>
            <person name="Brettin T."/>
            <person name="Detter J.C."/>
            <person name="Han C."/>
            <person name="Larimer F."/>
            <person name="Land M."/>
            <person name="Hauser L."/>
            <person name="Kyrpides N."/>
            <person name="Ivanova N."/>
            <person name="Marx C.J."/>
            <person name="Richardson P."/>
        </authorList>
    </citation>
    <scope>NUCLEOTIDE SEQUENCE [LARGE SCALE GENOMIC DNA]</scope>
    <source>
        <strain evidence="3">LMG 21967 / CNCM I-2342 / ORS 2060</strain>
    </source>
</reference>
<dbReference type="RefSeq" id="WP_015930597.1">
    <property type="nucleotide sequence ID" value="NC_011894.1"/>
</dbReference>
<feature type="region of interest" description="Disordered" evidence="1">
    <location>
        <begin position="51"/>
        <end position="94"/>
    </location>
</feature>
<organism evidence="2 3">
    <name type="scientific">Methylobacterium nodulans (strain LMG 21967 / CNCM I-2342 / ORS 2060)</name>
    <dbReference type="NCBI Taxonomy" id="460265"/>
    <lineage>
        <taxon>Bacteria</taxon>
        <taxon>Pseudomonadati</taxon>
        <taxon>Pseudomonadota</taxon>
        <taxon>Alphaproteobacteria</taxon>
        <taxon>Hyphomicrobiales</taxon>
        <taxon>Methylobacteriaceae</taxon>
        <taxon>Methylobacterium</taxon>
    </lineage>
</organism>
<dbReference type="Proteomes" id="UP000008207">
    <property type="component" value="Chromosome"/>
</dbReference>
<gene>
    <name evidence="2" type="ordered locus">Mnod_4069</name>
</gene>
<sequence>MKTVKILESFEGWPTGQAPVRYVAGQQVEVSNEFADLIVGKGHAKEVISAKAAPASEEPADVAPRIPRPPREPQREAQVFQDELGAPGAGALGR</sequence>
<accession>B8ITN2</accession>
<dbReference type="EMBL" id="CP001349">
    <property type="protein sequence ID" value="ACL58948.1"/>
    <property type="molecule type" value="Genomic_DNA"/>
</dbReference>
<dbReference type="STRING" id="460265.Mnod_4069"/>
<evidence type="ECO:0000313" key="3">
    <source>
        <dbReference type="Proteomes" id="UP000008207"/>
    </source>
</evidence>
<evidence type="ECO:0000256" key="1">
    <source>
        <dbReference type="SAM" id="MobiDB-lite"/>
    </source>
</evidence>
<dbReference type="AlphaFoldDB" id="B8ITN2"/>
<evidence type="ECO:0000313" key="2">
    <source>
        <dbReference type="EMBL" id="ACL58948.1"/>
    </source>
</evidence>
<protein>
    <submittedName>
        <fullName evidence="2">Uncharacterized protein</fullName>
    </submittedName>
</protein>
<dbReference type="KEGG" id="mno:Mnod_4069"/>